<evidence type="ECO:0000313" key="4">
    <source>
        <dbReference type="Proteomes" id="UP000327013"/>
    </source>
</evidence>
<dbReference type="Gene3D" id="3.40.50.980">
    <property type="match status" value="2"/>
</dbReference>
<dbReference type="AlphaFoldDB" id="A0A660KT36"/>
<name>A0A660KT36_9ROSI</name>
<dbReference type="OrthoDB" id="10253869at2759"/>
<feature type="domain" description="AMP-dependent synthetase/ligase" evidence="2">
    <location>
        <begin position="16"/>
        <end position="189"/>
    </location>
</feature>
<evidence type="ECO:0000259" key="2">
    <source>
        <dbReference type="Pfam" id="PF00501"/>
    </source>
</evidence>
<organism evidence="3 4">
    <name type="scientific">Carpinus fangiana</name>
    <dbReference type="NCBI Taxonomy" id="176857"/>
    <lineage>
        <taxon>Eukaryota</taxon>
        <taxon>Viridiplantae</taxon>
        <taxon>Streptophyta</taxon>
        <taxon>Embryophyta</taxon>
        <taxon>Tracheophyta</taxon>
        <taxon>Spermatophyta</taxon>
        <taxon>Magnoliopsida</taxon>
        <taxon>eudicotyledons</taxon>
        <taxon>Gunneridae</taxon>
        <taxon>Pentapetalae</taxon>
        <taxon>rosids</taxon>
        <taxon>fabids</taxon>
        <taxon>Fagales</taxon>
        <taxon>Betulaceae</taxon>
        <taxon>Carpinus</taxon>
    </lineage>
</organism>
<dbReference type="EMBL" id="CM017324">
    <property type="protein sequence ID" value="KAE8037419.1"/>
    <property type="molecule type" value="Genomic_DNA"/>
</dbReference>
<dbReference type="InterPro" id="IPR020845">
    <property type="entry name" value="AMP-binding_CS"/>
</dbReference>
<dbReference type="PANTHER" id="PTHR24096">
    <property type="entry name" value="LONG-CHAIN-FATTY-ACID--COA LIGASE"/>
    <property type="match status" value="1"/>
</dbReference>
<gene>
    <name evidence="3" type="ORF">FH972_010008</name>
</gene>
<keyword evidence="4" id="KW-1185">Reference proteome</keyword>
<evidence type="ECO:0000256" key="1">
    <source>
        <dbReference type="ARBA" id="ARBA00022598"/>
    </source>
</evidence>
<sequence>MLSPSPISFSVVPIFCSGQRVSYSEFTHKTQSLTSYLRSVTGLSKGDTAFILSQNLVQVPILYFLLLSLGVVISPANPISTDSDISWLVRLCNPVIAFATSSTAHKLPTFQFKTILLDSPEFDSMTISPAQKLDRVEVSQSDLAAIMYSSGTTGKVKGATLTHQNLMAVVAVSCANRMRRESPDMLLYTDVEGEPDLGVPGECDLGFEVVVAMATATAKRWVGEFVMGMGF</sequence>
<dbReference type="InterPro" id="IPR000873">
    <property type="entry name" value="AMP-dep_synth/lig_dom"/>
</dbReference>
<evidence type="ECO:0000313" key="3">
    <source>
        <dbReference type="EMBL" id="KAE8037419.1"/>
    </source>
</evidence>
<protein>
    <recommendedName>
        <fullName evidence="2">AMP-dependent synthetase/ligase domain-containing protein</fullName>
    </recommendedName>
</protein>
<dbReference type="PROSITE" id="PS00455">
    <property type="entry name" value="AMP_BINDING"/>
    <property type="match status" value="1"/>
</dbReference>
<dbReference type="SUPFAM" id="SSF56801">
    <property type="entry name" value="Acetyl-CoA synthetase-like"/>
    <property type="match status" value="1"/>
</dbReference>
<proteinExistence type="predicted"/>
<accession>A0A660KT36</accession>
<dbReference type="PANTHER" id="PTHR24096:SF160">
    <property type="entry name" value="4-COUMARATE--COA LIGASE-LIKE 9"/>
    <property type="match status" value="1"/>
</dbReference>
<dbReference type="GO" id="GO:0016405">
    <property type="term" value="F:CoA-ligase activity"/>
    <property type="evidence" value="ECO:0007669"/>
    <property type="project" value="TreeGrafter"/>
</dbReference>
<dbReference type="Proteomes" id="UP000327013">
    <property type="component" value="Chromosome 4"/>
</dbReference>
<dbReference type="Pfam" id="PF00501">
    <property type="entry name" value="AMP-binding"/>
    <property type="match status" value="1"/>
</dbReference>
<keyword evidence="1" id="KW-0436">Ligase</keyword>
<reference evidence="3 4" key="1">
    <citation type="submission" date="2019-06" db="EMBL/GenBank/DDBJ databases">
        <title>A chromosomal-level reference genome of Carpinus fangiana (Coryloideae, Betulaceae).</title>
        <authorList>
            <person name="Yang X."/>
            <person name="Wang Z."/>
            <person name="Zhang L."/>
            <person name="Hao G."/>
            <person name="Liu J."/>
            <person name="Yang Y."/>
        </authorList>
    </citation>
    <scope>NUCLEOTIDE SEQUENCE [LARGE SCALE GENOMIC DNA]</scope>
    <source>
        <strain evidence="3">Cfa_2016G</strain>
        <tissue evidence="3">Leaf</tissue>
    </source>
</reference>